<evidence type="ECO:0000313" key="9">
    <source>
        <dbReference type="EMBL" id="MBB6254803.1"/>
    </source>
</evidence>
<keyword evidence="6" id="KW-1133">Transmembrane helix</keyword>
<evidence type="ECO:0000259" key="8">
    <source>
        <dbReference type="PROSITE" id="PS50110"/>
    </source>
</evidence>
<dbReference type="InterPro" id="IPR003594">
    <property type="entry name" value="HATPase_dom"/>
</dbReference>
<feature type="transmembrane region" description="Helical" evidence="6">
    <location>
        <begin position="31"/>
        <end position="51"/>
    </location>
</feature>
<dbReference type="EC" id="2.7.13.3" evidence="2"/>
<dbReference type="InterPro" id="IPR001789">
    <property type="entry name" value="Sig_transdc_resp-reg_receiver"/>
</dbReference>
<dbReference type="Gene3D" id="3.40.50.2300">
    <property type="match status" value="1"/>
</dbReference>
<feature type="domain" description="Histidine kinase" evidence="7">
    <location>
        <begin position="370"/>
        <end position="601"/>
    </location>
</feature>
<dbReference type="PRINTS" id="PR00344">
    <property type="entry name" value="BCTRLSENSOR"/>
</dbReference>
<keyword evidence="10" id="KW-1185">Reference proteome</keyword>
<dbReference type="EMBL" id="JACIIZ010000020">
    <property type="protein sequence ID" value="MBB6254803.1"/>
    <property type="molecule type" value="Genomic_DNA"/>
</dbReference>
<evidence type="ECO:0000256" key="6">
    <source>
        <dbReference type="SAM" id="Phobius"/>
    </source>
</evidence>
<dbReference type="RefSeq" id="WP_184807326.1">
    <property type="nucleotide sequence ID" value="NZ_JACIIZ010000020.1"/>
</dbReference>
<dbReference type="InterPro" id="IPR036097">
    <property type="entry name" value="HisK_dim/P_sf"/>
</dbReference>
<keyword evidence="6" id="KW-0472">Membrane</keyword>
<feature type="region of interest" description="Disordered" evidence="5">
    <location>
        <begin position="1"/>
        <end position="20"/>
    </location>
</feature>
<evidence type="ECO:0000256" key="4">
    <source>
        <dbReference type="PROSITE-ProRule" id="PRU00169"/>
    </source>
</evidence>
<dbReference type="Gene3D" id="1.10.287.130">
    <property type="match status" value="1"/>
</dbReference>
<dbReference type="Pfam" id="PF00512">
    <property type="entry name" value="HisKA"/>
    <property type="match status" value="1"/>
</dbReference>
<dbReference type="Pfam" id="PF00072">
    <property type="entry name" value="Response_reg"/>
    <property type="match status" value="1"/>
</dbReference>
<keyword evidence="9" id="KW-0418">Kinase</keyword>
<feature type="modified residue" description="4-aspartylphosphate" evidence="4">
    <location>
        <position position="680"/>
    </location>
</feature>
<dbReference type="GO" id="GO:0000155">
    <property type="term" value="F:phosphorelay sensor kinase activity"/>
    <property type="evidence" value="ECO:0007669"/>
    <property type="project" value="InterPro"/>
</dbReference>
<comment type="caution">
    <text evidence="9">The sequence shown here is derived from an EMBL/GenBank/DDBJ whole genome shotgun (WGS) entry which is preliminary data.</text>
</comment>
<evidence type="ECO:0000256" key="2">
    <source>
        <dbReference type="ARBA" id="ARBA00012438"/>
    </source>
</evidence>
<keyword evidence="6" id="KW-0812">Transmembrane</keyword>
<feature type="transmembrane region" description="Helical" evidence="6">
    <location>
        <begin position="306"/>
        <end position="328"/>
    </location>
</feature>
<dbReference type="SUPFAM" id="SSF55874">
    <property type="entry name" value="ATPase domain of HSP90 chaperone/DNA topoisomerase II/histidine kinase"/>
    <property type="match status" value="1"/>
</dbReference>
<dbReference type="SUPFAM" id="SSF52172">
    <property type="entry name" value="CheY-like"/>
    <property type="match status" value="1"/>
</dbReference>
<dbReference type="PANTHER" id="PTHR43065:SF49">
    <property type="entry name" value="HISTIDINE KINASE"/>
    <property type="match status" value="1"/>
</dbReference>
<dbReference type="Proteomes" id="UP000539175">
    <property type="component" value="Unassembled WGS sequence"/>
</dbReference>
<dbReference type="Gene3D" id="3.30.450.20">
    <property type="entry name" value="PAS domain"/>
    <property type="match status" value="2"/>
</dbReference>
<dbReference type="CDD" id="cd12914">
    <property type="entry name" value="PDC1_DGC_like"/>
    <property type="match status" value="1"/>
</dbReference>
<dbReference type="PANTHER" id="PTHR43065">
    <property type="entry name" value="SENSOR HISTIDINE KINASE"/>
    <property type="match status" value="1"/>
</dbReference>
<dbReference type="PROSITE" id="PS50110">
    <property type="entry name" value="RESPONSE_REGULATORY"/>
    <property type="match status" value="1"/>
</dbReference>
<dbReference type="SMART" id="SM00387">
    <property type="entry name" value="HATPase_c"/>
    <property type="match status" value="1"/>
</dbReference>
<dbReference type="CDD" id="cd00082">
    <property type="entry name" value="HisKA"/>
    <property type="match status" value="1"/>
</dbReference>
<dbReference type="InterPro" id="IPR003661">
    <property type="entry name" value="HisK_dim/P_dom"/>
</dbReference>
<reference evidence="9 10" key="1">
    <citation type="submission" date="2020-08" db="EMBL/GenBank/DDBJ databases">
        <title>Genomic Encyclopedia of Type Strains, Phase IV (KMG-IV): sequencing the most valuable type-strain genomes for metagenomic binning, comparative biology and taxonomic classification.</title>
        <authorList>
            <person name="Goeker M."/>
        </authorList>
    </citation>
    <scope>NUCLEOTIDE SEQUENCE [LARGE SCALE GENOMIC DNA]</scope>
    <source>
        <strain evidence="9 10">DSM 22198</strain>
    </source>
</reference>
<dbReference type="InterPro" id="IPR005467">
    <property type="entry name" value="His_kinase_dom"/>
</dbReference>
<dbReference type="PROSITE" id="PS50109">
    <property type="entry name" value="HIS_KIN"/>
    <property type="match status" value="1"/>
</dbReference>
<protein>
    <recommendedName>
        <fullName evidence="2">histidine kinase</fullName>
        <ecNumber evidence="2">2.7.13.3</ecNumber>
    </recommendedName>
</protein>
<name>A0A7X0EFB2_9PROT</name>
<dbReference type="Gene3D" id="3.30.565.10">
    <property type="entry name" value="Histidine kinase-like ATPase, C-terminal domain"/>
    <property type="match status" value="1"/>
</dbReference>
<dbReference type="CDD" id="cd12915">
    <property type="entry name" value="PDC2_DGC_like"/>
    <property type="match status" value="1"/>
</dbReference>
<dbReference type="InterPro" id="IPR004358">
    <property type="entry name" value="Sig_transdc_His_kin-like_C"/>
</dbReference>
<comment type="catalytic activity">
    <reaction evidence="1">
        <text>ATP + protein L-histidine = ADP + protein N-phospho-L-histidine.</text>
        <dbReference type="EC" id="2.7.13.3"/>
    </reaction>
</comment>
<dbReference type="InterPro" id="IPR036890">
    <property type="entry name" value="HATPase_C_sf"/>
</dbReference>
<feature type="domain" description="Response regulatory" evidence="8">
    <location>
        <begin position="630"/>
        <end position="743"/>
    </location>
</feature>
<accession>A0A7X0EFB2</accession>
<proteinExistence type="predicted"/>
<keyword evidence="9" id="KW-0808">Transferase</keyword>
<dbReference type="Pfam" id="PF02518">
    <property type="entry name" value="HATPase_c"/>
    <property type="match status" value="1"/>
</dbReference>
<sequence>MTVNPQIETPPQRAEKGAARRLDAPSSLAALRLQMLAGVLIPLALLMAAGLESWRDIVANAGDRVEWIATTVDEQTQKVVESDRLILDRAGDLLAPAGPDSAVRDPDGLRAALAGMVAGIPQIRTLWLWDAAGQPLAASRHPPAEGWPDIAGHPAYAPLRAGQTELLIPPADGEGDGDRRAFSLARRLSQSDGSLAGVAAVSVSLGYFEDFYRRATEDGPATVVRLINRDGTILASQPMMKGGAKADPACLDTRATWRPSPPDGLRTWSLNGRAALTACRLVANAPLTVTVAMDQAELDARWRRRLGWLVLLTLPVMGVLCATTALAMRRARREHRATGALHAAEARRDHAENTLLRTQRLQALDQITGGIVHDFANLLMTVRSGAEVLRRRPHTEPQREVIDAMLEAISWGERLTHNLRTFSRRPRLHLDRVRLSDMADDIAQLLRPALRGDIQLQTILPAGLWPIRVDRAEFELALLNLAVNARDAMPRGGVLRLAAANVHIDPGSRESERTGGLMGDFIRLTVADTGTGIPPDILDRIFDPFFTTKGDGQSTGLGLAQVHGLARQAGGAAIADSLVSPDPGHPPATGTTITLYLPQAVEEEWPDDGSTDGPPLPADAAASMTGKGRQILMVEDNPAVAKVIRGMLEEMGFRVQAAVTADAAQSLLTERPDISLVLSDIILPGGRNGLELAQAVRALHPGLPILLVSGYGDRVAEAESLGFIIVPKPLDSWHLRQALHRCLSFAGGA</sequence>
<dbReference type="SUPFAM" id="SSF47384">
    <property type="entry name" value="Homodimeric domain of signal transducing histidine kinase"/>
    <property type="match status" value="1"/>
</dbReference>
<gene>
    <name evidence="9" type="ORF">FHS74_005394</name>
</gene>
<dbReference type="SMART" id="SM00448">
    <property type="entry name" value="REC"/>
    <property type="match status" value="1"/>
</dbReference>
<keyword evidence="3 4" id="KW-0597">Phosphoprotein</keyword>
<evidence type="ECO:0000313" key="10">
    <source>
        <dbReference type="Proteomes" id="UP000539175"/>
    </source>
</evidence>
<organism evidence="9 10">
    <name type="scientific">Nitrospirillum iridis</name>
    <dbReference type="NCBI Taxonomy" id="765888"/>
    <lineage>
        <taxon>Bacteria</taxon>
        <taxon>Pseudomonadati</taxon>
        <taxon>Pseudomonadota</taxon>
        <taxon>Alphaproteobacteria</taxon>
        <taxon>Rhodospirillales</taxon>
        <taxon>Azospirillaceae</taxon>
        <taxon>Nitrospirillum</taxon>
    </lineage>
</organism>
<evidence type="ECO:0000259" key="7">
    <source>
        <dbReference type="PROSITE" id="PS50109"/>
    </source>
</evidence>
<evidence type="ECO:0000256" key="1">
    <source>
        <dbReference type="ARBA" id="ARBA00000085"/>
    </source>
</evidence>
<evidence type="ECO:0000256" key="3">
    <source>
        <dbReference type="ARBA" id="ARBA00022553"/>
    </source>
</evidence>
<dbReference type="AlphaFoldDB" id="A0A7X0EFB2"/>
<dbReference type="SMART" id="SM00388">
    <property type="entry name" value="HisKA"/>
    <property type="match status" value="1"/>
</dbReference>
<evidence type="ECO:0000256" key="5">
    <source>
        <dbReference type="SAM" id="MobiDB-lite"/>
    </source>
</evidence>
<dbReference type="InterPro" id="IPR011006">
    <property type="entry name" value="CheY-like_superfamily"/>
</dbReference>